<dbReference type="EMBL" id="JAOPGA020001048">
    <property type="protein sequence ID" value="KAL0484488.1"/>
    <property type="molecule type" value="Genomic_DNA"/>
</dbReference>
<reference evidence="2 3" key="1">
    <citation type="submission" date="2024-03" db="EMBL/GenBank/DDBJ databases">
        <title>The Acrasis kona genome and developmental transcriptomes reveal deep origins of eukaryotic multicellular pathways.</title>
        <authorList>
            <person name="Sheikh S."/>
            <person name="Fu C.-J."/>
            <person name="Brown M.W."/>
            <person name="Baldauf S.L."/>
        </authorList>
    </citation>
    <scope>NUCLEOTIDE SEQUENCE [LARGE SCALE GENOMIC DNA]</scope>
    <source>
        <strain evidence="2 3">ATCC MYA-3509</strain>
    </source>
</reference>
<dbReference type="Proteomes" id="UP001431209">
    <property type="component" value="Unassembled WGS sequence"/>
</dbReference>
<dbReference type="AlphaFoldDB" id="A0AAW2Z3T7"/>
<keyword evidence="1" id="KW-0472">Membrane</keyword>
<keyword evidence="1" id="KW-0812">Transmembrane</keyword>
<keyword evidence="1" id="KW-1133">Transmembrane helix</keyword>
<feature type="transmembrane region" description="Helical" evidence="1">
    <location>
        <begin position="252"/>
        <end position="273"/>
    </location>
</feature>
<name>A0AAW2Z3T7_9EUKA</name>
<evidence type="ECO:0000313" key="2">
    <source>
        <dbReference type="EMBL" id="KAL0484488.1"/>
    </source>
</evidence>
<protein>
    <submittedName>
        <fullName evidence="2">Uncharacterized protein</fullName>
    </submittedName>
</protein>
<accession>A0AAW2Z3T7</accession>
<feature type="transmembrane region" description="Helical" evidence="1">
    <location>
        <begin position="202"/>
        <end position="225"/>
    </location>
</feature>
<organism evidence="2 3">
    <name type="scientific">Acrasis kona</name>
    <dbReference type="NCBI Taxonomy" id="1008807"/>
    <lineage>
        <taxon>Eukaryota</taxon>
        <taxon>Discoba</taxon>
        <taxon>Heterolobosea</taxon>
        <taxon>Tetramitia</taxon>
        <taxon>Eutetramitia</taxon>
        <taxon>Acrasidae</taxon>
        <taxon>Acrasis</taxon>
    </lineage>
</organism>
<evidence type="ECO:0000313" key="3">
    <source>
        <dbReference type="Proteomes" id="UP001431209"/>
    </source>
</evidence>
<feature type="transmembrane region" description="Helical" evidence="1">
    <location>
        <begin position="435"/>
        <end position="462"/>
    </location>
</feature>
<keyword evidence="3" id="KW-1185">Reference proteome</keyword>
<feature type="transmembrane region" description="Helical" evidence="1">
    <location>
        <begin position="327"/>
        <end position="349"/>
    </location>
</feature>
<feature type="transmembrane region" description="Helical" evidence="1">
    <location>
        <begin position="285"/>
        <end position="306"/>
    </location>
</feature>
<gene>
    <name evidence="2" type="ORF">AKO1_005134</name>
</gene>
<proteinExistence type="predicted"/>
<comment type="caution">
    <text evidence="2">The sequence shown here is derived from an EMBL/GenBank/DDBJ whole genome shotgun (WGS) entry which is preliminary data.</text>
</comment>
<sequence length="498" mass="57134">MSLRTLTLTIDPDVTLLINSKFSCDEYFCSIDGESSRLNLQTTLQRTFGQSVNTSDSALITKHNFLRNFCYHCQHGSRVTFQQRLESNSSQCPYFWAHQKDYCGPTKTITILGEDMSRVEKFKNWAVQQDPKTLGTSLSVNNFTDIIALTVWRSARPDASSLEVNRGEFSYMCYCTSSQKFGMQCDGYTSFLIPFRYLVDPFIVLFSRIITAAFMIYFVYIPLLVHDFKKQYRTKGFVKFVFNHLLDLKTSAILYMIIGMLIGGFDEIITLIIDDNYGGQKYYTIFTGIQCIFTGMSFGTLLVLWINLVDNANNMVAQKRLSMKCKIILVLCYIMVVFTVIALIVVFSLVEHHRFVAFVLDTMMSGSLAFLFTIFSIGFTIYGTRMYKVISSTSNIKPWKLKFIKFMMAAVLVFLVFSLWLVVVSVQTVTGNLLGLFITLFVLHICSWIMTVMSFVISFLLFDKEKFLAAQTYLHLFKRKKALNNQELGYKLLTEDGL</sequence>
<feature type="transmembrane region" description="Helical" evidence="1">
    <location>
        <begin position="355"/>
        <end position="382"/>
    </location>
</feature>
<evidence type="ECO:0000256" key="1">
    <source>
        <dbReference type="SAM" id="Phobius"/>
    </source>
</evidence>
<feature type="transmembrane region" description="Helical" evidence="1">
    <location>
        <begin position="403"/>
        <end position="423"/>
    </location>
</feature>